<reference evidence="8 9" key="1">
    <citation type="journal article" date="2019" name="Int. J. Syst. Evol. Microbiol.">
        <title>The Global Catalogue of Microorganisms (GCM) 10K type strain sequencing project: providing services to taxonomists for standard genome sequencing and annotation.</title>
        <authorList>
            <consortium name="The Broad Institute Genomics Platform"/>
            <consortium name="The Broad Institute Genome Sequencing Center for Infectious Disease"/>
            <person name="Wu L."/>
            <person name="Ma J."/>
        </authorList>
    </citation>
    <scope>NUCLEOTIDE SEQUENCE [LARGE SCALE GENOMIC DNA]</scope>
    <source>
        <strain evidence="8 9">JCM 8201</strain>
    </source>
</reference>
<dbReference type="Pfam" id="PF00107">
    <property type="entry name" value="ADH_zinc_N"/>
    <property type="match status" value="1"/>
</dbReference>
<keyword evidence="5" id="KW-0520">NAD</keyword>
<dbReference type="InterPro" id="IPR023921">
    <property type="entry name" value="ADH_Zn_actinomycetes"/>
</dbReference>
<dbReference type="EMBL" id="BAAATZ010000003">
    <property type="protein sequence ID" value="GAA2720111.1"/>
    <property type="molecule type" value="Genomic_DNA"/>
</dbReference>
<dbReference type="Proteomes" id="UP001501842">
    <property type="component" value="Unassembled WGS sequence"/>
</dbReference>
<keyword evidence="4" id="KW-0560">Oxidoreductase</keyword>
<proteinExistence type="inferred from homology"/>
<dbReference type="InterPro" id="IPR013149">
    <property type="entry name" value="ADH-like_C"/>
</dbReference>
<dbReference type="PROSITE" id="PS00059">
    <property type="entry name" value="ADH_ZINC"/>
    <property type="match status" value="1"/>
</dbReference>
<dbReference type="SUPFAM" id="SSF51735">
    <property type="entry name" value="NAD(P)-binding Rossmann-fold domains"/>
    <property type="match status" value="1"/>
</dbReference>
<dbReference type="NCBIfam" id="TIGR03989">
    <property type="entry name" value="Rxyl_3153"/>
    <property type="match status" value="1"/>
</dbReference>
<protein>
    <submittedName>
        <fullName evidence="8">NDMA-dependent alcohol dehydrogenase</fullName>
    </submittedName>
</protein>
<keyword evidence="2 6" id="KW-0479">Metal-binding</keyword>
<dbReference type="PANTHER" id="PTHR43880:SF12">
    <property type="entry name" value="ALCOHOL DEHYDROGENASE CLASS-3"/>
    <property type="match status" value="1"/>
</dbReference>
<dbReference type="InterPro" id="IPR020843">
    <property type="entry name" value="ER"/>
</dbReference>
<keyword evidence="3 6" id="KW-0862">Zinc</keyword>
<evidence type="ECO:0000256" key="3">
    <source>
        <dbReference type="ARBA" id="ARBA00022833"/>
    </source>
</evidence>
<evidence type="ECO:0000259" key="7">
    <source>
        <dbReference type="SMART" id="SM00829"/>
    </source>
</evidence>
<dbReference type="InterPro" id="IPR011032">
    <property type="entry name" value="GroES-like_sf"/>
</dbReference>
<evidence type="ECO:0000256" key="2">
    <source>
        <dbReference type="ARBA" id="ARBA00022723"/>
    </source>
</evidence>
<dbReference type="SMART" id="SM00829">
    <property type="entry name" value="PKS_ER"/>
    <property type="match status" value="1"/>
</dbReference>
<evidence type="ECO:0000256" key="1">
    <source>
        <dbReference type="ARBA" id="ARBA00008072"/>
    </source>
</evidence>
<dbReference type="Gene3D" id="3.90.180.10">
    <property type="entry name" value="Medium-chain alcohol dehydrogenases, catalytic domain"/>
    <property type="match status" value="1"/>
</dbReference>
<comment type="similarity">
    <text evidence="1 6">Belongs to the zinc-containing alcohol dehydrogenase family.</text>
</comment>
<dbReference type="Gene3D" id="3.40.50.720">
    <property type="entry name" value="NAD(P)-binding Rossmann-like Domain"/>
    <property type="match status" value="1"/>
</dbReference>
<dbReference type="InterPro" id="IPR013154">
    <property type="entry name" value="ADH-like_N"/>
</dbReference>
<feature type="domain" description="Enoyl reductase (ER)" evidence="7">
    <location>
        <begin position="10"/>
        <end position="376"/>
    </location>
</feature>
<accession>A0ABN3TW24</accession>
<keyword evidence="9" id="KW-1185">Reference proteome</keyword>
<dbReference type="RefSeq" id="WP_344448675.1">
    <property type="nucleotide sequence ID" value="NZ_BAAATZ010000003.1"/>
</dbReference>
<dbReference type="InterPro" id="IPR002328">
    <property type="entry name" value="ADH_Zn_CS"/>
</dbReference>
<organism evidence="8 9">
    <name type="scientific">Actinocorallia aurantiaca</name>
    <dbReference type="NCBI Taxonomy" id="46204"/>
    <lineage>
        <taxon>Bacteria</taxon>
        <taxon>Bacillati</taxon>
        <taxon>Actinomycetota</taxon>
        <taxon>Actinomycetes</taxon>
        <taxon>Streptosporangiales</taxon>
        <taxon>Thermomonosporaceae</taxon>
        <taxon>Actinocorallia</taxon>
    </lineage>
</organism>
<evidence type="ECO:0000256" key="4">
    <source>
        <dbReference type="ARBA" id="ARBA00023002"/>
    </source>
</evidence>
<gene>
    <name evidence="8" type="ORF">GCM10010439_07270</name>
</gene>
<evidence type="ECO:0000313" key="8">
    <source>
        <dbReference type="EMBL" id="GAA2720111.1"/>
    </source>
</evidence>
<dbReference type="CDD" id="cd08279">
    <property type="entry name" value="Zn_ADH_class_III"/>
    <property type="match status" value="1"/>
</dbReference>
<comment type="cofactor">
    <cofactor evidence="6">
        <name>Zn(2+)</name>
        <dbReference type="ChEBI" id="CHEBI:29105"/>
    </cofactor>
</comment>
<dbReference type="InterPro" id="IPR036291">
    <property type="entry name" value="NAD(P)-bd_dom_sf"/>
</dbReference>
<dbReference type="PANTHER" id="PTHR43880">
    <property type="entry name" value="ALCOHOL DEHYDROGENASE"/>
    <property type="match status" value="1"/>
</dbReference>
<name>A0ABN3TW24_9ACTN</name>
<sequence>METEAAILWETNTPWSVEDIVIDPPKAGEVVVKLAASGLCHSDEHIVTGDMALPPEIIEQTGASITPIIGGHEGAGEVVEVGPGVTSVQPGDHVSLSFVPSCGRCPSCAAGRQNLCDMGAFLLFGRQISDLTARHHAKSNGADLGLMCCLGTFSPYTLVNEASCVKLDDDIPLDKAALVGCGVTTGWGSAVYLAEVKPGETVVVIGVGGIGINAIQGAVMSGARHIVAVDPVQFKRDESLKFGATHTAASVEEALELVGMITWGAQADKVIITTGVADGKMILPVMTMVAKGGRCVVTSVASMASNDVSLNLADFTLMQKQLVGGIFGGANPRRDIPRLLRLYKEGKLKLDELITTTYKLSEVNQGYQDMRDGKNLRGLIRY</sequence>
<evidence type="ECO:0000256" key="5">
    <source>
        <dbReference type="ARBA" id="ARBA00023027"/>
    </source>
</evidence>
<dbReference type="Pfam" id="PF08240">
    <property type="entry name" value="ADH_N"/>
    <property type="match status" value="1"/>
</dbReference>
<comment type="caution">
    <text evidence="8">The sequence shown here is derived from an EMBL/GenBank/DDBJ whole genome shotgun (WGS) entry which is preliminary data.</text>
</comment>
<dbReference type="SUPFAM" id="SSF50129">
    <property type="entry name" value="GroES-like"/>
    <property type="match status" value="2"/>
</dbReference>
<evidence type="ECO:0000313" key="9">
    <source>
        <dbReference type="Proteomes" id="UP001501842"/>
    </source>
</evidence>
<evidence type="ECO:0000256" key="6">
    <source>
        <dbReference type="RuleBase" id="RU361277"/>
    </source>
</evidence>